<dbReference type="Gene3D" id="3.40.50.150">
    <property type="entry name" value="Vaccinia Virus protein VP39"/>
    <property type="match status" value="1"/>
</dbReference>
<proteinExistence type="predicted"/>
<dbReference type="Proteomes" id="UP000006772">
    <property type="component" value="Unassembled WGS sequence"/>
</dbReference>
<dbReference type="RefSeq" id="WP_006461613.1">
    <property type="nucleotide sequence ID" value="NZ_AEEC02000002.1"/>
</dbReference>
<evidence type="ECO:0000259" key="1">
    <source>
        <dbReference type="Pfam" id="PF13649"/>
    </source>
</evidence>
<reference evidence="2 3" key="1">
    <citation type="journal article" date="2013" name="Front. Microbiol.">
        <title>The genome of the endophytic bacterium H. frisingense GSF30(T) identifies diverse strategies in the Herbaspirillum genus to interact with plants.</title>
        <authorList>
            <person name="Straub D."/>
            <person name="Rothballer M."/>
            <person name="Hartmann A."/>
            <person name="Ludewig U."/>
        </authorList>
    </citation>
    <scope>NUCLEOTIDE SEQUENCE [LARGE SCALE GENOMIC DNA]</scope>
    <source>
        <strain evidence="2 3">GSF30</strain>
    </source>
</reference>
<dbReference type="EMBL" id="AEEC02000002">
    <property type="protein sequence ID" value="EOA06564.1"/>
    <property type="molecule type" value="Genomic_DNA"/>
</dbReference>
<evidence type="ECO:0000313" key="3">
    <source>
        <dbReference type="Proteomes" id="UP000006772"/>
    </source>
</evidence>
<accession>A0AAI9N5N2</accession>
<dbReference type="CDD" id="cd02440">
    <property type="entry name" value="AdoMet_MTases"/>
    <property type="match status" value="1"/>
</dbReference>
<keyword evidence="2" id="KW-0808">Transferase</keyword>
<dbReference type="Pfam" id="PF13649">
    <property type="entry name" value="Methyltransf_25"/>
    <property type="match status" value="1"/>
</dbReference>
<dbReference type="InterPro" id="IPR029063">
    <property type="entry name" value="SAM-dependent_MTases_sf"/>
</dbReference>
<name>A0AAI9N5N2_9BURK</name>
<dbReference type="GO" id="GO:0032259">
    <property type="term" value="P:methylation"/>
    <property type="evidence" value="ECO:0007669"/>
    <property type="project" value="UniProtKB-KW"/>
</dbReference>
<sequence>MDNAKTWEAVASEFAAARSSVGGEIVRQWANGLKPGSEVVDIGCGSGVPISQALINAGFTVFGIDASPTLLAMFCQRFPQARARCETIQSSTLFDRKFDGAVAVGLLFLLSASDQRRMIDKVGQALRPGGRFLFSTPRTQCEWKDIQTGQLSLSLGEVEYRHMLNTAGMLLRNVYVDKGGNHYFDAVLTRS</sequence>
<dbReference type="SUPFAM" id="SSF53335">
    <property type="entry name" value="S-adenosyl-L-methionine-dependent methyltransferases"/>
    <property type="match status" value="1"/>
</dbReference>
<comment type="caution">
    <text evidence="2">The sequence shown here is derived from an EMBL/GenBank/DDBJ whole genome shotgun (WGS) entry which is preliminary data.</text>
</comment>
<dbReference type="PANTHER" id="PTHR43464">
    <property type="entry name" value="METHYLTRANSFERASE"/>
    <property type="match status" value="1"/>
</dbReference>
<dbReference type="PANTHER" id="PTHR43464:SF90">
    <property type="entry name" value="METHYLTRANSFERASE TYPE 11"/>
    <property type="match status" value="1"/>
</dbReference>
<feature type="domain" description="Methyltransferase" evidence="1">
    <location>
        <begin position="39"/>
        <end position="130"/>
    </location>
</feature>
<evidence type="ECO:0000313" key="2">
    <source>
        <dbReference type="EMBL" id="EOA06564.1"/>
    </source>
</evidence>
<dbReference type="AlphaFoldDB" id="A0AAI9N5N2"/>
<keyword evidence="2" id="KW-0489">Methyltransferase</keyword>
<protein>
    <submittedName>
        <fullName evidence="2">SAM-dependent methyltransferase</fullName>
    </submittedName>
</protein>
<dbReference type="GO" id="GO:0008168">
    <property type="term" value="F:methyltransferase activity"/>
    <property type="evidence" value="ECO:0007669"/>
    <property type="project" value="UniProtKB-KW"/>
</dbReference>
<gene>
    <name evidence="2" type="ORF">HFRIS_002354</name>
</gene>
<organism evidence="2 3">
    <name type="scientific">Herbaspirillum frisingense GSF30</name>
    <dbReference type="NCBI Taxonomy" id="864073"/>
    <lineage>
        <taxon>Bacteria</taxon>
        <taxon>Pseudomonadati</taxon>
        <taxon>Pseudomonadota</taxon>
        <taxon>Betaproteobacteria</taxon>
        <taxon>Burkholderiales</taxon>
        <taxon>Oxalobacteraceae</taxon>
        <taxon>Herbaspirillum</taxon>
    </lineage>
</organism>
<dbReference type="InterPro" id="IPR041698">
    <property type="entry name" value="Methyltransf_25"/>
</dbReference>